<evidence type="ECO:0000313" key="11">
    <source>
        <dbReference type="EMBL" id="KER30817.1"/>
    </source>
</evidence>
<evidence type="ECO:0000256" key="1">
    <source>
        <dbReference type="ARBA" id="ARBA00004477"/>
    </source>
</evidence>
<keyword evidence="8" id="KW-1133">Transmembrane helix</keyword>
<dbReference type="PANTHER" id="PTHR12413:SF1">
    <property type="entry name" value="DOLICHYL PYROPHOSPHATE MAN9GLCNAC2 ALPHA-1,3-GLUCOSYLTRANSFERASE"/>
    <property type="match status" value="1"/>
</dbReference>
<comment type="pathway">
    <text evidence="2 10">Protein modification; protein glycosylation.</text>
</comment>
<accession>A0A074ZXW7</accession>
<dbReference type="AlphaFoldDB" id="A0A074ZXW7"/>
<keyword evidence="7 10" id="KW-0256">Endoplasmic reticulum</keyword>
<dbReference type="Proteomes" id="UP000054324">
    <property type="component" value="Unassembled WGS sequence"/>
</dbReference>
<dbReference type="UniPathway" id="UPA00378"/>
<dbReference type="RefSeq" id="XP_009165464.1">
    <property type="nucleotide sequence ID" value="XM_009167200.1"/>
</dbReference>
<reference evidence="11 12" key="1">
    <citation type="submission" date="2013-11" db="EMBL/GenBank/DDBJ databases">
        <title>Opisthorchis viverrini - life in the bile duct.</title>
        <authorList>
            <person name="Young N.D."/>
            <person name="Nagarajan N."/>
            <person name="Lin S.J."/>
            <person name="Korhonen P.K."/>
            <person name="Jex A.R."/>
            <person name="Hall R.S."/>
            <person name="Safavi-Hemami H."/>
            <person name="Kaewkong W."/>
            <person name="Bertrand D."/>
            <person name="Gao S."/>
            <person name="Seet Q."/>
            <person name="Wongkham S."/>
            <person name="Teh B.T."/>
            <person name="Wongkham C."/>
            <person name="Intapan P.M."/>
            <person name="Maleewong W."/>
            <person name="Yang X."/>
            <person name="Hu M."/>
            <person name="Wang Z."/>
            <person name="Hofmann A."/>
            <person name="Sternberg P.W."/>
            <person name="Tan P."/>
            <person name="Wang J."/>
            <person name="Gasser R.B."/>
        </authorList>
    </citation>
    <scope>NUCLEOTIDE SEQUENCE [LARGE SCALE GENOMIC DNA]</scope>
</reference>
<comment type="similarity">
    <text evidence="3 10">Belongs to the ALG6/ALG8 glucosyltransferase family.</text>
</comment>
<dbReference type="OrthoDB" id="4983at2759"/>
<dbReference type="GO" id="GO:0005789">
    <property type="term" value="C:endoplasmic reticulum membrane"/>
    <property type="evidence" value="ECO:0007669"/>
    <property type="project" value="UniProtKB-SubCell"/>
</dbReference>
<evidence type="ECO:0000256" key="4">
    <source>
        <dbReference type="ARBA" id="ARBA00022676"/>
    </source>
</evidence>
<sequence>MKSNEEMVKWLLPVFIGFAIRSSVLLHPHSGQAKPPMYGDYEAQRHWMEVTTNLPVLQSTSMPRHKKRCLFVVSAYAPTDCSSEAKNTFYRELSGLIRQAKSTDIVILAGDMNSNVDRLSTFESHLGGRFEVDARHTCNGD</sequence>
<dbReference type="GeneID" id="20317044"/>
<dbReference type="EC" id="2.4.1.-" evidence="10"/>
<dbReference type="CTD" id="20317044"/>
<evidence type="ECO:0000256" key="9">
    <source>
        <dbReference type="ARBA" id="ARBA00023136"/>
    </source>
</evidence>
<evidence type="ECO:0000256" key="3">
    <source>
        <dbReference type="ARBA" id="ARBA00008715"/>
    </source>
</evidence>
<evidence type="ECO:0000256" key="6">
    <source>
        <dbReference type="ARBA" id="ARBA00022692"/>
    </source>
</evidence>
<organism evidence="11 12">
    <name type="scientific">Opisthorchis viverrini</name>
    <name type="common">Southeast Asian liver fluke</name>
    <dbReference type="NCBI Taxonomy" id="6198"/>
    <lineage>
        <taxon>Eukaryota</taxon>
        <taxon>Metazoa</taxon>
        <taxon>Spiralia</taxon>
        <taxon>Lophotrochozoa</taxon>
        <taxon>Platyhelminthes</taxon>
        <taxon>Trematoda</taxon>
        <taxon>Digenea</taxon>
        <taxon>Opisthorchiida</taxon>
        <taxon>Opisthorchiata</taxon>
        <taxon>Opisthorchiidae</taxon>
        <taxon>Opisthorchis</taxon>
    </lineage>
</organism>
<dbReference type="STRING" id="6198.A0A074ZXW7"/>
<name>A0A074ZXW7_OPIVI</name>
<comment type="subcellular location">
    <subcellularLocation>
        <location evidence="1 10">Endoplasmic reticulum membrane</location>
        <topology evidence="1 10">Multi-pass membrane protein</topology>
    </subcellularLocation>
</comment>
<evidence type="ECO:0000313" key="12">
    <source>
        <dbReference type="Proteomes" id="UP000054324"/>
    </source>
</evidence>
<evidence type="ECO:0000256" key="10">
    <source>
        <dbReference type="RuleBase" id="RU363110"/>
    </source>
</evidence>
<keyword evidence="12" id="KW-1185">Reference proteome</keyword>
<dbReference type="Gene3D" id="3.60.10.10">
    <property type="entry name" value="Endonuclease/exonuclease/phosphatase"/>
    <property type="match status" value="1"/>
</dbReference>
<dbReference type="InterPro" id="IPR004856">
    <property type="entry name" value="Glyco_trans_ALG6/ALG8"/>
</dbReference>
<evidence type="ECO:0000256" key="8">
    <source>
        <dbReference type="ARBA" id="ARBA00022989"/>
    </source>
</evidence>
<dbReference type="PANTHER" id="PTHR12413">
    <property type="entry name" value="DOLICHYL GLYCOSYLTRANSFERASE"/>
    <property type="match status" value="1"/>
</dbReference>
<dbReference type="SUPFAM" id="SSF56219">
    <property type="entry name" value="DNase I-like"/>
    <property type="match status" value="1"/>
</dbReference>
<dbReference type="EMBL" id="KL596655">
    <property type="protein sequence ID" value="KER30817.1"/>
    <property type="molecule type" value="Genomic_DNA"/>
</dbReference>
<evidence type="ECO:0000256" key="2">
    <source>
        <dbReference type="ARBA" id="ARBA00004922"/>
    </source>
</evidence>
<keyword evidence="5 10" id="KW-0808">Transferase</keyword>
<keyword evidence="9" id="KW-0472">Membrane</keyword>
<dbReference type="GO" id="GO:0042281">
    <property type="term" value="F:dolichyl pyrophosphate Man9GlcNAc2 alpha-1,3-glucosyltransferase activity"/>
    <property type="evidence" value="ECO:0007669"/>
    <property type="project" value="TreeGrafter"/>
</dbReference>
<dbReference type="KEGG" id="ovi:T265_02856"/>
<dbReference type="InterPro" id="IPR036691">
    <property type="entry name" value="Endo/exonu/phosph_ase_sf"/>
</dbReference>
<keyword evidence="4 10" id="KW-0328">Glycosyltransferase</keyword>
<gene>
    <name evidence="11" type="ORF">T265_02856</name>
</gene>
<protein>
    <recommendedName>
        <fullName evidence="10">Alpha-1,3-glucosyltransferase</fullName>
        <ecNumber evidence="10">2.4.1.-</ecNumber>
    </recommendedName>
</protein>
<evidence type="ECO:0000256" key="5">
    <source>
        <dbReference type="ARBA" id="ARBA00022679"/>
    </source>
</evidence>
<keyword evidence="6" id="KW-0812">Transmembrane</keyword>
<dbReference type="Pfam" id="PF03155">
    <property type="entry name" value="Alg6_Alg8"/>
    <property type="match status" value="1"/>
</dbReference>
<proteinExistence type="inferred from homology"/>
<evidence type="ECO:0000256" key="7">
    <source>
        <dbReference type="ARBA" id="ARBA00022824"/>
    </source>
</evidence>